<dbReference type="GO" id="GO:0016705">
    <property type="term" value="F:oxidoreductase activity, acting on paired donors, with incorporation or reduction of molecular oxygen"/>
    <property type="evidence" value="ECO:0007669"/>
    <property type="project" value="InterPro"/>
</dbReference>
<dbReference type="PRINTS" id="PR00359">
    <property type="entry name" value="BP450"/>
</dbReference>
<dbReference type="Gene3D" id="1.10.630.10">
    <property type="entry name" value="Cytochrome P450"/>
    <property type="match status" value="1"/>
</dbReference>
<name>A0AB39MKG8_9ACTN</name>
<proteinExistence type="inferred from homology"/>
<dbReference type="AlphaFoldDB" id="A0AB39MKG8"/>
<dbReference type="GO" id="GO:0020037">
    <property type="term" value="F:heme binding"/>
    <property type="evidence" value="ECO:0007669"/>
    <property type="project" value="InterPro"/>
</dbReference>
<dbReference type="InterPro" id="IPR036396">
    <property type="entry name" value="Cyt_P450_sf"/>
</dbReference>
<dbReference type="Pfam" id="PF00067">
    <property type="entry name" value="p450"/>
    <property type="match status" value="1"/>
</dbReference>
<dbReference type="InterPro" id="IPR001128">
    <property type="entry name" value="Cyt_P450"/>
</dbReference>
<dbReference type="GO" id="GO:0004497">
    <property type="term" value="F:monooxygenase activity"/>
    <property type="evidence" value="ECO:0007669"/>
    <property type="project" value="InterPro"/>
</dbReference>
<dbReference type="RefSeq" id="WP_369190685.1">
    <property type="nucleotide sequence ID" value="NZ_CP163431.1"/>
</dbReference>
<accession>A0AB39MKG8</accession>
<comment type="similarity">
    <text evidence="1">Belongs to the cytochrome P450 family.</text>
</comment>
<gene>
    <name evidence="2" type="ORF">AB5J58_37475</name>
</gene>
<organism evidence="2">
    <name type="scientific">Streptomyces sp. R08</name>
    <dbReference type="NCBI Taxonomy" id="3238624"/>
    <lineage>
        <taxon>Bacteria</taxon>
        <taxon>Bacillati</taxon>
        <taxon>Actinomycetota</taxon>
        <taxon>Actinomycetes</taxon>
        <taxon>Kitasatosporales</taxon>
        <taxon>Streptomycetaceae</taxon>
        <taxon>Streptomyces</taxon>
    </lineage>
</organism>
<dbReference type="SUPFAM" id="SSF48264">
    <property type="entry name" value="Cytochrome P450"/>
    <property type="match status" value="1"/>
</dbReference>
<protein>
    <submittedName>
        <fullName evidence="2">Cytochrome P450</fullName>
    </submittedName>
</protein>
<evidence type="ECO:0000313" key="2">
    <source>
        <dbReference type="EMBL" id="XDQ05502.1"/>
    </source>
</evidence>
<sequence length="364" mass="38893">MLCLTDVLVTRTAGTPARPPAPPSLRTAARDPYPLYRTLRTHHPLVYDEPFGAWLVSRYDDVSAALADPRLVPLPGEGTSEADQRLERALRGPASAALTAAVERGAHVLASRLAAREEADLVAEFCDWLPTATVVAALGLPYEETARVHCWCRTGLGPSGGGRSELGVFLRPLTARRRAHPGGDLLSVLCAERTDEAVTGLVGTLLGAAGETTARALASFLANLLDHPRQLAVLRDRPDLTAGAWAESLRRDPPLHIVKRRAVEPVGAIPAGATVACLLGAAGRDPERFTDPDRYDAFRRDPAPLAHGTGRHASAEALLARLTAEHGLRALLAALPGLRRAEGAQAAPEDLVRRSPKILRVRTR</sequence>
<dbReference type="EMBL" id="CP163431">
    <property type="protein sequence ID" value="XDQ05502.1"/>
    <property type="molecule type" value="Genomic_DNA"/>
</dbReference>
<dbReference type="GO" id="GO:0005506">
    <property type="term" value="F:iron ion binding"/>
    <property type="evidence" value="ECO:0007669"/>
    <property type="project" value="InterPro"/>
</dbReference>
<reference evidence="2" key="1">
    <citation type="submission" date="2024-07" db="EMBL/GenBank/DDBJ databases">
        <authorList>
            <person name="Yu S.T."/>
        </authorList>
    </citation>
    <scope>NUCLEOTIDE SEQUENCE</scope>
    <source>
        <strain evidence="2">R08</strain>
    </source>
</reference>
<dbReference type="PANTHER" id="PTHR46696:SF3">
    <property type="entry name" value="PULCHERRIMINIC ACID SYNTHASE"/>
    <property type="match status" value="1"/>
</dbReference>
<dbReference type="InterPro" id="IPR002397">
    <property type="entry name" value="Cyt_P450_B"/>
</dbReference>
<evidence type="ECO:0000256" key="1">
    <source>
        <dbReference type="ARBA" id="ARBA00010617"/>
    </source>
</evidence>
<dbReference type="PANTHER" id="PTHR46696">
    <property type="entry name" value="P450, PUTATIVE (EUROFUNG)-RELATED"/>
    <property type="match status" value="1"/>
</dbReference>